<sequence length="638" mass="70784">MSSEPDLKSAFQSISEATQQVFTGLQSLQDKAAFLQPQPLEGQEWYELLRQKLMPQLGGDPWLVAAVVGGTNIGKSVIFNHLANCRASASSPLASGTKHPVCLLPTGFADRHDLQDVFPDFRLHEWSEADLALAESDEHELFWRTAPELPPTLLVLDTPDIDSDARVNWVRADAVRRSADVLIAVLTQQKYNDAAVKEFFRKAGAEDKAVLVVFNQCLLPEDEEYWPTWLATFCRETNITPDAVYLAPADRRAAEELKLPFYERPWPVPDDWNADSVSADQQPRDLSSDLSNLKFREIRIRTLRGSLHSILDSESGIPAHLKSLGSASQELAAASERLSSEAVLKIRDWPAPPNNSFVEEIRSWWKSRQEGWAKRVNVFYDTLGTGVTWPFKMARNAIQGEPVPPLDKYREAEWSAVLTTVEELFDKLQWMADTGNRMVKPRIEAILNASSRSQLIETLRRHHAKVDMEAELQDTVAKEMESFSTESPDMFKFYRQLHNVSAAVRPMTSVVLFSLGMGPAGETIAPVVANTATNMVIHVVTDVAGGTAAAVAGDTALAGAAGTGAGMLQAWFHRLHSVFTQRRVDWLTNLIHHELLGSLPEEIKAAAELNSSEEFVAVESAVKELQGLVDNLRDGVEA</sequence>
<dbReference type="EMBL" id="CP017641">
    <property type="protein sequence ID" value="APZ91723.1"/>
    <property type="molecule type" value="Genomic_DNA"/>
</dbReference>
<dbReference type="RefSeq" id="WP_077023442.1">
    <property type="nucleotide sequence ID" value="NZ_CP017641.1"/>
</dbReference>
<protein>
    <recommendedName>
        <fullName evidence="1">G domain-containing protein</fullName>
    </recommendedName>
</protein>
<accession>A0A1P8WCF9</accession>
<dbReference type="Proteomes" id="UP000187735">
    <property type="component" value="Chromosome"/>
</dbReference>
<dbReference type="OrthoDB" id="207675at2"/>
<dbReference type="KEGG" id="fmr:Fuma_01314"/>
<organism evidence="2 3">
    <name type="scientific">Fuerstiella marisgermanici</name>
    <dbReference type="NCBI Taxonomy" id="1891926"/>
    <lineage>
        <taxon>Bacteria</taxon>
        <taxon>Pseudomonadati</taxon>
        <taxon>Planctomycetota</taxon>
        <taxon>Planctomycetia</taxon>
        <taxon>Planctomycetales</taxon>
        <taxon>Planctomycetaceae</taxon>
        <taxon>Fuerstiella</taxon>
    </lineage>
</organism>
<gene>
    <name evidence="2" type="ORF">Fuma_01314</name>
</gene>
<evidence type="ECO:0000313" key="2">
    <source>
        <dbReference type="EMBL" id="APZ91723.1"/>
    </source>
</evidence>
<dbReference type="SUPFAM" id="SSF52540">
    <property type="entry name" value="P-loop containing nucleoside triphosphate hydrolases"/>
    <property type="match status" value="1"/>
</dbReference>
<name>A0A1P8WCF9_9PLAN</name>
<dbReference type="STRING" id="1891926.Fuma_01314"/>
<evidence type="ECO:0000259" key="1">
    <source>
        <dbReference type="Pfam" id="PF01926"/>
    </source>
</evidence>
<dbReference type="AlphaFoldDB" id="A0A1P8WCF9"/>
<reference evidence="2 3" key="1">
    <citation type="journal article" date="2016" name="Front. Microbiol.">
        <title>Fuerstia marisgermanicae gen. nov., sp. nov., an Unusual Member of the Phylum Planctomycetes from the German Wadden Sea.</title>
        <authorList>
            <person name="Kohn T."/>
            <person name="Heuer A."/>
            <person name="Jogler M."/>
            <person name="Vollmers J."/>
            <person name="Boedeker C."/>
            <person name="Bunk B."/>
            <person name="Rast P."/>
            <person name="Borchert D."/>
            <person name="Glockner I."/>
            <person name="Freese H.M."/>
            <person name="Klenk H.P."/>
            <person name="Overmann J."/>
            <person name="Kaster A.K."/>
            <person name="Rohde M."/>
            <person name="Wiegand S."/>
            <person name="Jogler C."/>
        </authorList>
    </citation>
    <scope>NUCLEOTIDE SEQUENCE [LARGE SCALE GENOMIC DNA]</scope>
    <source>
        <strain evidence="2 3">NH11</strain>
    </source>
</reference>
<keyword evidence="3" id="KW-1185">Reference proteome</keyword>
<dbReference type="Pfam" id="PF01926">
    <property type="entry name" value="MMR_HSR1"/>
    <property type="match status" value="1"/>
</dbReference>
<dbReference type="GO" id="GO:0005525">
    <property type="term" value="F:GTP binding"/>
    <property type="evidence" value="ECO:0007669"/>
    <property type="project" value="InterPro"/>
</dbReference>
<evidence type="ECO:0000313" key="3">
    <source>
        <dbReference type="Proteomes" id="UP000187735"/>
    </source>
</evidence>
<dbReference type="Gene3D" id="3.40.50.300">
    <property type="entry name" value="P-loop containing nucleotide triphosphate hydrolases"/>
    <property type="match status" value="1"/>
</dbReference>
<dbReference type="InterPro" id="IPR006073">
    <property type="entry name" value="GTP-bd"/>
</dbReference>
<proteinExistence type="predicted"/>
<dbReference type="InterPro" id="IPR027417">
    <property type="entry name" value="P-loop_NTPase"/>
</dbReference>
<feature type="domain" description="G" evidence="1">
    <location>
        <begin position="65"/>
        <end position="215"/>
    </location>
</feature>